<dbReference type="CDD" id="cd05154">
    <property type="entry name" value="ACAD10_11_N-like"/>
    <property type="match status" value="1"/>
</dbReference>
<dbReference type="AlphaFoldDB" id="A0A7W7ID51"/>
<dbReference type="InterPro" id="IPR011009">
    <property type="entry name" value="Kinase-like_dom_sf"/>
</dbReference>
<evidence type="ECO:0000313" key="3">
    <source>
        <dbReference type="EMBL" id="MBB4774811.1"/>
    </source>
</evidence>
<reference evidence="2" key="1">
    <citation type="journal article" date="2014" name="Int. J. Syst. Evol. Microbiol.">
        <title>Complete genome of a new Firmicutes species belonging to the dominant human colonic microbiota ('Ruminococcus bicirculans') reveals two chromosomes and a selective capacity to utilize plant glucans.</title>
        <authorList>
            <consortium name="NISC Comparative Sequencing Program"/>
            <person name="Wegmann U."/>
            <person name="Louis P."/>
            <person name="Goesmann A."/>
            <person name="Henrissat B."/>
            <person name="Duncan S.H."/>
            <person name="Flint H.J."/>
        </authorList>
    </citation>
    <scope>NUCLEOTIDE SEQUENCE</scope>
    <source>
        <strain evidence="2">JCM 10667</strain>
    </source>
</reference>
<dbReference type="InterPro" id="IPR002575">
    <property type="entry name" value="Aminoglycoside_PTrfase"/>
</dbReference>
<evidence type="ECO:0000313" key="2">
    <source>
        <dbReference type="EMBL" id="GAA0566149.1"/>
    </source>
</evidence>
<feature type="domain" description="Aminoglycoside phosphotransferase" evidence="1">
    <location>
        <begin position="35"/>
        <end position="269"/>
    </location>
</feature>
<reference evidence="2" key="4">
    <citation type="submission" date="2023-12" db="EMBL/GenBank/DDBJ databases">
        <authorList>
            <person name="Sun Q."/>
            <person name="Inoue M."/>
        </authorList>
    </citation>
    <scope>NUCLEOTIDE SEQUENCE</scope>
    <source>
        <strain evidence="2">JCM 10667</strain>
    </source>
</reference>
<dbReference type="GO" id="GO:0016301">
    <property type="term" value="F:kinase activity"/>
    <property type="evidence" value="ECO:0007669"/>
    <property type="project" value="UniProtKB-KW"/>
</dbReference>
<dbReference type="Gene3D" id="3.90.1200.10">
    <property type="match status" value="1"/>
</dbReference>
<dbReference type="Pfam" id="PF01636">
    <property type="entry name" value="APH"/>
    <property type="match status" value="1"/>
</dbReference>
<proteinExistence type="predicted"/>
<organism evidence="3 4">
    <name type="scientific">Actinomadura livida</name>
    <dbReference type="NCBI Taxonomy" id="79909"/>
    <lineage>
        <taxon>Bacteria</taxon>
        <taxon>Bacillati</taxon>
        <taxon>Actinomycetota</taxon>
        <taxon>Actinomycetes</taxon>
        <taxon>Streptosporangiales</taxon>
        <taxon>Thermomonosporaceae</taxon>
        <taxon>Actinomadura</taxon>
    </lineage>
</organism>
<dbReference type="Proteomes" id="UP001501427">
    <property type="component" value="Unassembled WGS sequence"/>
</dbReference>
<dbReference type="EMBL" id="JACHMV010000001">
    <property type="protein sequence ID" value="MBB4774811.1"/>
    <property type="molecule type" value="Genomic_DNA"/>
</dbReference>
<reference evidence="3 4" key="3">
    <citation type="submission" date="2020-08" db="EMBL/GenBank/DDBJ databases">
        <title>Sequencing the genomes of 1000 actinobacteria strains.</title>
        <authorList>
            <person name="Klenk H.-P."/>
        </authorList>
    </citation>
    <scope>NUCLEOTIDE SEQUENCE [LARGE SCALE GENOMIC DNA]</scope>
    <source>
        <strain evidence="3 4">DSM 44772</strain>
    </source>
</reference>
<keyword evidence="5" id="KW-1185">Reference proteome</keyword>
<dbReference type="InterPro" id="IPR041726">
    <property type="entry name" value="ACAD10_11_N"/>
</dbReference>
<accession>A0A7W7ID51</accession>
<dbReference type="Proteomes" id="UP000549343">
    <property type="component" value="Unassembled WGS sequence"/>
</dbReference>
<protein>
    <submittedName>
        <fullName evidence="3">Aminoglycoside phosphotransferase (APT) family kinase protein</fullName>
    </submittedName>
    <submittedName>
        <fullName evidence="2">Phosphotransferase family protein</fullName>
    </submittedName>
</protein>
<evidence type="ECO:0000259" key="1">
    <source>
        <dbReference type="Pfam" id="PF01636"/>
    </source>
</evidence>
<sequence>MTATTPPLSDHVPQDVADWLRDGLPEAEPPIAFDRIAGGYSMLTYRMTDRAGHAWALRHAPAGHSGGRAHDAAREARAMAALWDTAVPVPRVRMTGGAADPLGVPCHVTDFVEGFVLDRAEQARRVLTPGGLRRASIEIVSVLAELHAVDPDAVGLGDLGPRADYNGRQLRRFRAVLADLEALDSPLDGGRTARLARLGAELADRLPRDARGRIVHGDYRLGNAITGADGSVRAVLDWELVTLGEPLADLGMLLNYWNPPPGAMLGATVPTAAPGSVTEAEAIAVYARMSGADLGRLSLYRSLAAWRLACLCLRTAMRFDSGAMDGGEDPRRFASTTDQWTDLARAHLDQD</sequence>
<evidence type="ECO:0000313" key="4">
    <source>
        <dbReference type="Proteomes" id="UP000549343"/>
    </source>
</evidence>
<keyword evidence="3" id="KW-0418">Kinase</keyword>
<reference evidence="5" key="2">
    <citation type="journal article" date="2019" name="Int. J. Syst. Evol. Microbiol.">
        <title>The Global Catalogue of Microorganisms (GCM) 10K type strain sequencing project: providing services to taxonomists for standard genome sequencing and annotation.</title>
        <authorList>
            <consortium name="The Broad Institute Genomics Platform"/>
            <consortium name="The Broad Institute Genome Sequencing Center for Infectious Disease"/>
            <person name="Wu L."/>
            <person name="Ma J."/>
        </authorList>
    </citation>
    <scope>NUCLEOTIDE SEQUENCE [LARGE SCALE GENOMIC DNA]</scope>
    <source>
        <strain evidence="5">JCM 10667</strain>
    </source>
</reference>
<dbReference type="PANTHER" id="PTHR21310:SF40">
    <property type="entry name" value="AMINOGLYCOSIDE PHOSPHOTRANSFERASE DOMAIN-CONTAINING PROTEIN-RELATED"/>
    <property type="match status" value="1"/>
</dbReference>
<comment type="caution">
    <text evidence="3">The sequence shown here is derived from an EMBL/GenBank/DDBJ whole genome shotgun (WGS) entry which is preliminary data.</text>
</comment>
<evidence type="ECO:0000313" key="5">
    <source>
        <dbReference type="Proteomes" id="UP001501427"/>
    </source>
</evidence>
<name>A0A7W7ID51_9ACTN</name>
<dbReference type="EMBL" id="BAAAHD010000025">
    <property type="protein sequence ID" value="GAA0566149.1"/>
    <property type="molecule type" value="Genomic_DNA"/>
</dbReference>
<dbReference type="PANTHER" id="PTHR21310">
    <property type="entry name" value="AMINOGLYCOSIDE PHOSPHOTRANSFERASE-RELATED-RELATED"/>
    <property type="match status" value="1"/>
</dbReference>
<dbReference type="Gene3D" id="3.30.200.20">
    <property type="entry name" value="Phosphorylase Kinase, domain 1"/>
    <property type="match status" value="1"/>
</dbReference>
<dbReference type="SUPFAM" id="SSF56112">
    <property type="entry name" value="Protein kinase-like (PK-like)"/>
    <property type="match status" value="1"/>
</dbReference>
<dbReference type="RefSeq" id="WP_184883707.1">
    <property type="nucleotide sequence ID" value="NZ_BAAAHD010000025.1"/>
</dbReference>
<dbReference type="InterPro" id="IPR051678">
    <property type="entry name" value="AGP_Transferase"/>
</dbReference>
<gene>
    <name evidence="3" type="ORF">F4557_003229</name>
    <name evidence="2" type="ORF">GCM10009546_30580</name>
</gene>
<keyword evidence="3" id="KW-0808">Transferase</keyword>